<dbReference type="InterPro" id="IPR052710">
    <property type="entry name" value="CAAX_protease"/>
</dbReference>
<dbReference type="Proteomes" id="UP001275867">
    <property type="component" value="Unassembled WGS sequence"/>
</dbReference>
<keyword evidence="4" id="KW-0645">Protease</keyword>
<organism evidence="4 5">
    <name type="scientific">Pediococcus parvulus</name>
    <dbReference type="NCBI Taxonomy" id="54062"/>
    <lineage>
        <taxon>Bacteria</taxon>
        <taxon>Bacillati</taxon>
        <taxon>Bacillota</taxon>
        <taxon>Bacilli</taxon>
        <taxon>Lactobacillales</taxon>
        <taxon>Lactobacillaceae</taxon>
        <taxon>Pediococcus</taxon>
    </lineage>
</organism>
<dbReference type="GO" id="GO:0080120">
    <property type="term" value="P:CAAX-box protein maturation"/>
    <property type="evidence" value="ECO:0007669"/>
    <property type="project" value="UniProtKB-ARBA"/>
</dbReference>
<dbReference type="GO" id="GO:0008237">
    <property type="term" value="F:metallopeptidase activity"/>
    <property type="evidence" value="ECO:0007669"/>
    <property type="project" value="UniProtKB-KW"/>
</dbReference>
<keyword evidence="4" id="KW-0378">Hydrolase</keyword>
<keyword evidence="2" id="KW-0812">Transmembrane</keyword>
<keyword evidence="4" id="KW-0482">Metalloprotease</keyword>
<feature type="transmembrane region" description="Helical" evidence="2">
    <location>
        <begin position="12"/>
        <end position="32"/>
    </location>
</feature>
<evidence type="ECO:0000313" key="4">
    <source>
        <dbReference type="EMBL" id="MDV7694259.1"/>
    </source>
</evidence>
<protein>
    <submittedName>
        <fullName evidence="4">CPBP family intramembrane metalloprotease</fullName>
    </submittedName>
</protein>
<keyword evidence="2" id="KW-0472">Membrane</keyword>
<dbReference type="GO" id="GO:0004175">
    <property type="term" value="F:endopeptidase activity"/>
    <property type="evidence" value="ECO:0007669"/>
    <property type="project" value="UniProtKB-ARBA"/>
</dbReference>
<evidence type="ECO:0000256" key="1">
    <source>
        <dbReference type="ARBA" id="ARBA00009067"/>
    </source>
</evidence>
<reference evidence="4" key="1">
    <citation type="submission" date="2019-10" db="EMBL/GenBank/DDBJ databases">
        <title>Malate fermentation in French cider.</title>
        <authorList>
            <person name="Cousin F.J."/>
            <person name="Medina Fernandez S."/>
            <person name="Misery B."/>
            <person name="Laplace J.-M."/>
            <person name="Cretenet M."/>
        </authorList>
    </citation>
    <scope>NUCLEOTIDE SEQUENCE</scope>
    <source>
        <strain evidence="4">UCMA15901</strain>
    </source>
</reference>
<keyword evidence="2" id="KW-1133">Transmembrane helix</keyword>
<dbReference type="PANTHER" id="PTHR36435:SF1">
    <property type="entry name" value="CAAX AMINO TERMINAL PROTEASE FAMILY PROTEIN"/>
    <property type="match status" value="1"/>
</dbReference>
<comment type="caution">
    <text evidence="4">The sequence shown here is derived from an EMBL/GenBank/DDBJ whole genome shotgun (WGS) entry which is preliminary data.</text>
</comment>
<name>A0AAP5TAL0_9LACO</name>
<evidence type="ECO:0000313" key="5">
    <source>
        <dbReference type="Proteomes" id="UP001275867"/>
    </source>
</evidence>
<dbReference type="EMBL" id="WERX01000013">
    <property type="protein sequence ID" value="MDV7694259.1"/>
    <property type="molecule type" value="Genomic_DNA"/>
</dbReference>
<dbReference type="Pfam" id="PF02517">
    <property type="entry name" value="Rce1-like"/>
    <property type="match status" value="1"/>
</dbReference>
<accession>A0AAP5TAL0</accession>
<sequence>MNILYFFKLASKFFYFLCFLVLFIIIQIPTLAESFWPNESVHDFSFIGHLILLLVSSAISFGLVFYLYQKVNGSAILKKPATFKNVGLAILLAGLSQVGQSFFSIWSDDSAANSDLTWVLRSSLSPILLVTLILVSPILEEILFQGILQGGILKGLSPIIQITLTAVVFAFMHGYSFSFGTLELVCSGIAYASVYYVTKDLKMAILCHSFSNIIVTILVFI</sequence>
<feature type="domain" description="CAAX prenyl protease 2/Lysostaphin resistance protein A-like" evidence="3">
    <location>
        <begin position="125"/>
        <end position="214"/>
    </location>
</feature>
<gene>
    <name evidence="4" type="ORF">GA842_05025</name>
</gene>
<feature type="transmembrane region" description="Helical" evidence="2">
    <location>
        <begin position="151"/>
        <end position="171"/>
    </location>
</feature>
<feature type="transmembrane region" description="Helical" evidence="2">
    <location>
        <begin position="88"/>
        <end position="106"/>
    </location>
</feature>
<feature type="transmembrane region" description="Helical" evidence="2">
    <location>
        <begin position="118"/>
        <end position="139"/>
    </location>
</feature>
<comment type="similarity">
    <text evidence="1">Belongs to the UPF0177 family.</text>
</comment>
<dbReference type="PANTHER" id="PTHR36435">
    <property type="entry name" value="SLR1288 PROTEIN"/>
    <property type="match status" value="1"/>
</dbReference>
<feature type="transmembrane region" description="Helical" evidence="2">
    <location>
        <begin position="177"/>
        <end position="196"/>
    </location>
</feature>
<feature type="transmembrane region" description="Helical" evidence="2">
    <location>
        <begin position="44"/>
        <end position="68"/>
    </location>
</feature>
<evidence type="ECO:0000259" key="3">
    <source>
        <dbReference type="Pfam" id="PF02517"/>
    </source>
</evidence>
<dbReference type="InterPro" id="IPR003675">
    <property type="entry name" value="Rce1/LyrA-like_dom"/>
</dbReference>
<proteinExistence type="inferred from homology"/>
<dbReference type="AlphaFoldDB" id="A0AAP5TAL0"/>
<evidence type="ECO:0000256" key="2">
    <source>
        <dbReference type="SAM" id="Phobius"/>
    </source>
</evidence>